<evidence type="ECO:0000256" key="2">
    <source>
        <dbReference type="ARBA" id="ARBA00010736"/>
    </source>
</evidence>
<comment type="similarity">
    <text evidence="2">Belongs to the HPr family.</text>
</comment>
<proteinExistence type="inferred from homology"/>
<evidence type="ECO:0000259" key="5">
    <source>
        <dbReference type="PROSITE" id="PS51350"/>
    </source>
</evidence>
<dbReference type="PANTHER" id="PTHR33705:SF2">
    <property type="entry name" value="PHOSPHOCARRIER PROTEIN NPR"/>
    <property type="match status" value="1"/>
</dbReference>
<dbReference type="Proteomes" id="UP000885830">
    <property type="component" value="Unassembled WGS sequence"/>
</dbReference>
<evidence type="ECO:0000256" key="4">
    <source>
        <dbReference type="ARBA" id="ARBA00022683"/>
    </source>
</evidence>
<dbReference type="InterPro" id="IPR001020">
    <property type="entry name" value="PTS_HPr_His_P_site"/>
</dbReference>
<protein>
    <submittedName>
        <fullName evidence="6">HPr family phosphocarrier protein</fullName>
    </submittedName>
</protein>
<sequence>MYLRSARVRLCNRRGLHARAASKFANLASQFSSKIEVSSANDICAETVVGDSIMELLLLGSACGEDISITAHGEDADAALKALVDLVESRFGEKE</sequence>
<dbReference type="Gene3D" id="3.30.1340.10">
    <property type="entry name" value="HPr-like"/>
    <property type="match status" value="1"/>
</dbReference>
<dbReference type="GO" id="GO:0005737">
    <property type="term" value="C:cytoplasm"/>
    <property type="evidence" value="ECO:0007669"/>
    <property type="project" value="UniProtKB-SubCell"/>
</dbReference>
<dbReference type="PROSITE" id="PS51350">
    <property type="entry name" value="PTS_HPR_DOM"/>
    <property type="match status" value="1"/>
</dbReference>
<dbReference type="InterPro" id="IPR035895">
    <property type="entry name" value="HPr-like_sf"/>
</dbReference>
<name>A0A7C5M0S5_9PROT</name>
<evidence type="ECO:0000256" key="1">
    <source>
        <dbReference type="ARBA" id="ARBA00004496"/>
    </source>
</evidence>
<gene>
    <name evidence="6" type="ORF">ENJ42_09050</name>
</gene>
<reference evidence="6" key="1">
    <citation type="journal article" date="2020" name="mSystems">
        <title>Genome- and Community-Level Interaction Insights into Carbon Utilization and Element Cycling Functions of Hydrothermarchaeota in Hydrothermal Sediment.</title>
        <authorList>
            <person name="Zhou Z."/>
            <person name="Liu Y."/>
            <person name="Xu W."/>
            <person name="Pan J."/>
            <person name="Luo Z.H."/>
            <person name="Li M."/>
        </authorList>
    </citation>
    <scope>NUCLEOTIDE SEQUENCE [LARGE SCALE GENOMIC DNA]</scope>
    <source>
        <strain evidence="6">HyVt-485</strain>
    </source>
</reference>
<dbReference type="PRINTS" id="PR00107">
    <property type="entry name" value="PHOSPHOCPHPR"/>
</dbReference>
<accession>A0A7C5M0S5</accession>
<dbReference type="CDD" id="cd00367">
    <property type="entry name" value="PTS-HPr_like"/>
    <property type="match status" value="1"/>
</dbReference>
<comment type="subcellular location">
    <subcellularLocation>
        <location evidence="1">Cytoplasm</location>
    </subcellularLocation>
</comment>
<dbReference type="PROSITE" id="PS00369">
    <property type="entry name" value="PTS_HPR_HIS"/>
    <property type="match status" value="1"/>
</dbReference>
<dbReference type="InterPro" id="IPR000032">
    <property type="entry name" value="HPr-like"/>
</dbReference>
<keyword evidence="4" id="KW-0598">Phosphotransferase system</keyword>
<evidence type="ECO:0000256" key="3">
    <source>
        <dbReference type="ARBA" id="ARBA00022490"/>
    </source>
</evidence>
<dbReference type="AlphaFoldDB" id="A0A7C5M0S5"/>
<keyword evidence="3" id="KW-0963">Cytoplasm</keyword>
<dbReference type="SUPFAM" id="SSF55594">
    <property type="entry name" value="HPr-like"/>
    <property type="match status" value="1"/>
</dbReference>
<organism evidence="6">
    <name type="scientific">Hellea balneolensis</name>
    <dbReference type="NCBI Taxonomy" id="287478"/>
    <lineage>
        <taxon>Bacteria</taxon>
        <taxon>Pseudomonadati</taxon>
        <taxon>Pseudomonadota</taxon>
        <taxon>Alphaproteobacteria</taxon>
        <taxon>Maricaulales</taxon>
        <taxon>Robiginitomaculaceae</taxon>
        <taxon>Hellea</taxon>
    </lineage>
</organism>
<evidence type="ECO:0000313" key="6">
    <source>
        <dbReference type="EMBL" id="HHL43753.1"/>
    </source>
</evidence>
<dbReference type="Pfam" id="PF00381">
    <property type="entry name" value="PTS-HPr"/>
    <property type="match status" value="1"/>
</dbReference>
<dbReference type="GO" id="GO:0009401">
    <property type="term" value="P:phosphoenolpyruvate-dependent sugar phosphotransferase system"/>
    <property type="evidence" value="ECO:0007669"/>
    <property type="project" value="UniProtKB-KW"/>
</dbReference>
<comment type="caution">
    <text evidence="6">The sequence shown here is derived from an EMBL/GenBank/DDBJ whole genome shotgun (WGS) entry which is preliminary data.</text>
</comment>
<dbReference type="NCBIfam" id="TIGR01003">
    <property type="entry name" value="PTS_HPr_family"/>
    <property type="match status" value="1"/>
</dbReference>
<dbReference type="EMBL" id="DRMJ01000475">
    <property type="protein sequence ID" value="HHL43753.1"/>
    <property type="molecule type" value="Genomic_DNA"/>
</dbReference>
<dbReference type="PANTHER" id="PTHR33705">
    <property type="entry name" value="PHOSPHOCARRIER PROTEIN HPR"/>
    <property type="match status" value="1"/>
</dbReference>
<feature type="domain" description="HPr" evidence="5">
    <location>
        <begin position="1"/>
        <end position="94"/>
    </location>
</feature>
<dbReference type="InterPro" id="IPR050399">
    <property type="entry name" value="HPr"/>
</dbReference>